<gene>
    <name evidence="1" type="ORF">GJU40_17615</name>
</gene>
<dbReference type="AlphaFoldDB" id="A0A7X2J1X2"/>
<comment type="caution">
    <text evidence="1">The sequence shown here is derived from an EMBL/GenBank/DDBJ whole genome shotgun (WGS) entry which is preliminary data.</text>
</comment>
<dbReference type="OrthoDB" id="2939047at2"/>
<organism evidence="1 2">
    <name type="scientific">Metabacillus lacus</name>
    <dbReference type="NCBI Taxonomy" id="1983721"/>
    <lineage>
        <taxon>Bacteria</taxon>
        <taxon>Bacillati</taxon>
        <taxon>Bacillota</taxon>
        <taxon>Bacilli</taxon>
        <taxon>Bacillales</taxon>
        <taxon>Bacillaceae</taxon>
        <taxon>Metabacillus</taxon>
    </lineage>
</organism>
<dbReference type="EMBL" id="WKKI01000052">
    <property type="protein sequence ID" value="MRX73952.1"/>
    <property type="molecule type" value="Genomic_DNA"/>
</dbReference>
<name>A0A7X2J1X2_9BACI</name>
<protein>
    <submittedName>
        <fullName evidence="1">Uncharacterized protein</fullName>
    </submittedName>
</protein>
<evidence type="ECO:0000313" key="2">
    <source>
        <dbReference type="Proteomes" id="UP000448867"/>
    </source>
</evidence>
<reference evidence="1 2" key="1">
    <citation type="submission" date="2019-11" db="EMBL/GenBank/DDBJ databases">
        <title>Bacillus lacus genome.</title>
        <authorList>
            <person name="Allen C.J."/>
            <person name="Newman J.D."/>
        </authorList>
    </citation>
    <scope>NUCLEOTIDE SEQUENCE [LARGE SCALE GENOMIC DNA]</scope>
    <source>
        <strain evidence="1 2">KCTC 33946</strain>
    </source>
</reference>
<sequence>MTEAELLKKQLMDKGFPVHEGDIPYILMVLNSIKRAPSPFGRKTDLNEEVPVVIVDKELLKYD</sequence>
<accession>A0A7X2J1X2</accession>
<evidence type="ECO:0000313" key="1">
    <source>
        <dbReference type="EMBL" id="MRX73952.1"/>
    </source>
</evidence>
<dbReference type="RefSeq" id="WP_154309406.1">
    <property type="nucleotide sequence ID" value="NZ_WKKI01000052.1"/>
</dbReference>
<dbReference type="Proteomes" id="UP000448867">
    <property type="component" value="Unassembled WGS sequence"/>
</dbReference>
<proteinExistence type="predicted"/>
<keyword evidence="2" id="KW-1185">Reference proteome</keyword>